<proteinExistence type="predicted"/>
<keyword evidence="5" id="KW-1185">Reference proteome</keyword>
<feature type="chain" id="PRO_5014743179" description="Cytochrome c-type protein NrfB-like domain-containing protein" evidence="2">
    <location>
        <begin position="28"/>
        <end position="498"/>
    </location>
</feature>
<dbReference type="InterPro" id="IPR051829">
    <property type="entry name" value="Multiheme_Cytochr_ET"/>
</dbReference>
<comment type="caution">
    <text evidence="4">The sequence shown here is derived from an EMBL/GenBank/DDBJ whole genome shotgun (WGS) entry which is preliminary data.</text>
</comment>
<dbReference type="NCBIfam" id="TIGR01905">
    <property type="entry name" value="paired_CXXCH_1"/>
    <property type="match status" value="1"/>
</dbReference>
<dbReference type="Pfam" id="PF22678">
    <property type="entry name" value="Cytochrom_c_NrfB-like"/>
    <property type="match status" value="1"/>
</dbReference>
<evidence type="ECO:0000313" key="5">
    <source>
        <dbReference type="Proteomes" id="UP000235005"/>
    </source>
</evidence>
<dbReference type="PANTHER" id="PTHR35038:SF8">
    <property type="entry name" value="C-TYPE POLYHEME CYTOCHROME OMCC"/>
    <property type="match status" value="1"/>
</dbReference>
<dbReference type="InterPro" id="IPR036280">
    <property type="entry name" value="Multihaem_cyt_sf"/>
</dbReference>
<gene>
    <name evidence="4" type="ORF">C0039_19330</name>
</gene>
<accession>A0A2N5WXJ1</accession>
<dbReference type="AlphaFoldDB" id="A0A2N5WXJ1"/>
<evidence type="ECO:0000256" key="2">
    <source>
        <dbReference type="SAM" id="SignalP"/>
    </source>
</evidence>
<name>A0A2N5WXJ1_9GAMM</name>
<dbReference type="InterPro" id="IPR053875">
    <property type="entry name" value="Cytochrom_c_NrfB-like_dom"/>
</dbReference>
<feature type="signal peptide" evidence="2">
    <location>
        <begin position="1"/>
        <end position="27"/>
    </location>
</feature>
<protein>
    <recommendedName>
        <fullName evidence="3">Cytochrome c-type protein NrfB-like domain-containing protein</fullName>
    </recommendedName>
</protein>
<dbReference type="SUPFAM" id="SSF48695">
    <property type="entry name" value="Multiheme cytochromes"/>
    <property type="match status" value="1"/>
</dbReference>
<evidence type="ECO:0000259" key="3">
    <source>
        <dbReference type="Pfam" id="PF22678"/>
    </source>
</evidence>
<evidence type="ECO:0000313" key="4">
    <source>
        <dbReference type="EMBL" id="PLW66960.1"/>
    </source>
</evidence>
<dbReference type="OrthoDB" id="9814800at2"/>
<feature type="domain" description="Cytochrome c-type protein NrfB-like" evidence="3">
    <location>
        <begin position="72"/>
        <end position="149"/>
    </location>
</feature>
<dbReference type="PANTHER" id="PTHR35038">
    <property type="entry name" value="DISSIMILATORY SULFITE REDUCTASE SIRA"/>
    <property type="match status" value="1"/>
</dbReference>
<sequence>MKSLIARSGLLASLLLISLIVIRQASAQDSTGAIQACLDCHDYGEGAPAYQVMLGSHGIDGDATEMAGRRGCLDCHGISTAHSENPGERGPDLSYGPRWSATGSAQDEPCLSCHQQDAARNWQHALHMNNSLTCVTCHDIHTEQDRVLVTAEQNQVCTTCHKAQKTGIHDLGDQGPENPPCSLCHNPHNHEAAQPHMAANQSAGCTFCHNTEQMASLAALNPKAGNYHRAFDNGKRGCLDCHHGISHAPEDSAALLHPQPVRGRQVTLFYPGNATRQWLTSEHPGSQPLRQGADCALCHRGDEAQLGASLGTDLSHPARQLGVAFSRQADKLLIDITWTGSERDAFLALMWGDDRNMEFRRGGCFAACHDNGQSQASRVLFHGGGSVPTTTMGALTTGAELWRVSLETGVLEMARVGAGVSPQARPGVTATARHHGEDWSVRFSVDTGDGDAETRFRADQRYTFGVALHGIDNPGRQHWVSLPLTLSLSGNTTDFVAE</sequence>
<organism evidence="4 5">
    <name type="scientific">Pseudohalioglobus lutimaris</name>
    <dbReference type="NCBI Taxonomy" id="1737061"/>
    <lineage>
        <taxon>Bacteria</taxon>
        <taxon>Pseudomonadati</taxon>
        <taxon>Pseudomonadota</taxon>
        <taxon>Gammaproteobacteria</taxon>
        <taxon>Cellvibrionales</taxon>
        <taxon>Halieaceae</taxon>
        <taxon>Pseudohalioglobus</taxon>
    </lineage>
</organism>
<dbReference type="InterPro" id="IPR010177">
    <property type="entry name" value="Paired_CXXCH_1"/>
</dbReference>
<keyword evidence="1 2" id="KW-0732">Signal</keyword>
<dbReference type="GO" id="GO:0016491">
    <property type="term" value="F:oxidoreductase activity"/>
    <property type="evidence" value="ECO:0007669"/>
    <property type="project" value="TreeGrafter"/>
</dbReference>
<dbReference type="EMBL" id="PKUS01000041">
    <property type="protein sequence ID" value="PLW66960.1"/>
    <property type="molecule type" value="Genomic_DNA"/>
</dbReference>
<evidence type="ECO:0000256" key="1">
    <source>
        <dbReference type="ARBA" id="ARBA00022729"/>
    </source>
</evidence>
<reference evidence="4 5" key="1">
    <citation type="submission" date="2018-01" db="EMBL/GenBank/DDBJ databases">
        <title>The draft genome sequence of Halioglobus lutimaris HF004.</title>
        <authorList>
            <person name="Du Z.-J."/>
            <person name="Shi M.-J."/>
        </authorList>
    </citation>
    <scope>NUCLEOTIDE SEQUENCE [LARGE SCALE GENOMIC DNA]</scope>
    <source>
        <strain evidence="4 5">HF004</strain>
    </source>
</reference>
<dbReference type="Proteomes" id="UP000235005">
    <property type="component" value="Unassembled WGS sequence"/>
</dbReference>
<dbReference type="RefSeq" id="WP_101519009.1">
    <property type="nucleotide sequence ID" value="NZ_PKUS01000041.1"/>
</dbReference>
<dbReference type="Gene3D" id="3.90.10.10">
    <property type="entry name" value="Cytochrome C3"/>
    <property type="match status" value="1"/>
</dbReference>
<dbReference type="Gene3D" id="2.60.40.1190">
    <property type="match status" value="1"/>
</dbReference>